<dbReference type="RefSeq" id="WP_347939029.1">
    <property type="nucleotide sequence ID" value="NZ_CP157197.1"/>
</dbReference>
<organism evidence="1">
    <name type="scientific">Rickettsia oklahomensis</name>
    <dbReference type="NCBI Taxonomy" id="3141789"/>
    <lineage>
        <taxon>Bacteria</taxon>
        <taxon>Pseudomonadati</taxon>
        <taxon>Pseudomonadota</taxon>
        <taxon>Alphaproteobacteria</taxon>
        <taxon>Rickettsiales</taxon>
        <taxon>Rickettsiaceae</taxon>
        <taxon>Rickettsieae</taxon>
        <taxon>Rickettsia</taxon>
        <taxon>belli group</taxon>
    </lineage>
</organism>
<proteinExistence type="predicted"/>
<gene>
    <name evidence="1" type="ORF">AAGW17_00640</name>
</gene>
<reference evidence="1" key="1">
    <citation type="submission" date="2024-05" db="EMBL/GenBank/DDBJ databases">
        <title>Characterization of a novel Rickettsia species. (Rickettsia oklahomia sp. nov.) from Amblyomma americanum ticks.</title>
        <authorList>
            <person name="Korla P.K."/>
            <person name="Karounos M."/>
            <person name="Wilson J.M."/>
            <person name="Little S.E."/>
            <person name="Qurollo B.A."/>
        </authorList>
    </citation>
    <scope>NUCLEOTIDE SEQUENCE</scope>
    <source>
        <strain evidence="1">Oklahoma-10</strain>
    </source>
</reference>
<accession>A0AAU7BYN9</accession>
<dbReference type="AlphaFoldDB" id="A0AAU7BYN9"/>
<dbReference type="KEGG" id="rof:AAGW17_00640"/>
<evidence type="ECO:0000313" key="1">
    <source>
        <dbReference type="EMBL" id="XBG66412.1"/>
    </source>
</evidence>
<dbReference type="EMBL" id="CP157197">
    <property type="protein sequence ID" value="XBG66412.1"/>
    <property type="molecule type" value="Genomic_DNA"/>
</dbReference>
<protein>
    <submittedName>
        <fullName evidence="1">Uncharacterized protein</fullName>
    </submittedName>
</protein>
<name>A0AAU7BYN9_9RICK</name>
<sequence>MVDTAFERSIKIISNKDERLHPSLLQNNLFLFLLGYTARIND</sequence>